<feature type="transmembrane region" description="Helical" evidence="9">
    <location>
        <begin position="169"/>
        <end position="191"/>
    </location>
</feature>
<feature type="transmembrane region" description="Helical" evidence="9">
    <location>
        <begin position="220"/>
        <end position="238"/>
    </location>
</feature>
<sequence>MPSQLKLSWITKQHEFYLSVLIIVLMLGLSMTTTDFFTVGNLFDMTVSSAILGILACGLFVVLVFGGIDISFPGMTAISQYITALYILHYGGNFYLAFAISIIVGFILGTVNALLVYRLKVPAIIITISTLNVWFGLLMYFSRGDWLYGFPEWFMNGVEWFTFTGSDGYQYGVSLPIIALIVVVACTSLLMNKTTLGRQIYAVGGNTESASRMGINIFRLHIFVYGFMGAVSGIAAVIQTQITQSVAPNSLMGFELIVLASVVLGGASMTGGKGRLIGVVLGVILLAIVKNGLTLLSIPSYWHTVLTGIIIVASISATAMNERKQASKGLAWK</sequence>
<evidence type="ECO:0000256" key="2">
    <source>
        <dbReference type="ARBA" id="ARBA00007942"/>
    </source>
</evidence>
<dbReference type="AlphaFoldDB" id="A0A1R4LDH4"/>
<dbReference type="PANTHER" id="PTHR32196">
    <property type="entry name" value="ABC TRANSPORTER PERMEASE PROTEIN YPHD-RELATED-RELATED"/>
    <property type="match status" value="1"/>
</dbReference>
<feature type="transmembrane region" description="Helical" evidence="9">
    <location>
        <begin position="123"/>
        <end position="141"/>
    </location>
</feature>
<evidence type="ECO:0000256" key="3">
    <source>
        <dbReference type="ARBA" id="ARBA00022448"/>
    </source>
</evidence>
<evidence type="ECO:0000256" key="9">
    <source>
        <dbReference type="SAM" id="Phobius"/>
    </source>
</evidence>
<keyword evidence="7 9" id="KW-1133">Transmembrane helix</keyword>
<reference evidence="11" key="1">
    <citation type="submission" date="2017-02" db="EMBL/GenBank/DDBJ databases">
        <authorList>
            <person name="Rodrigo-Torres L."/>
            <person name="Arahal R.D."/>
            <person name="Lucena T."/>
        </authorList>
    </citation>
    <scope>NUCLEOTIDE SEQUENCE [LARGE SCALE GENOMIC DNA]</scope>
    <source>
        <strain evidence="11">CECT 7878</strain>
    </source>
</reference>
<evidence type="ECO:0000256" key="1">
    <source>
        <dbReference type="ARBA" id="ARBA00004429"/>
    </source>
</evidence>
<comment type="subcellular location">
    <subcellularLocation>
        <location evidence="1">Cell inner membrane</location>
        <topology evidence="1">Multi-pass membrane protein</topology>
    </subcellularLocation>
</comment>
<dbReference type="CDD" id="cd06579">
    <property type="entry name" value="TM_PBP1_transp_AraH_like"/>
    <property type="match status" value="1"/>
</dbReference>
<proteinExistence type="inferred from homology"/>
<feature type="transmembrane region" description="Helical" evidence="9">
    <location>
        <begin position="301"/>
        <end position="320"/>
    </location>
</feature>
<evidence type="ECO:0000256" key="4">
    <source>
        <dbReference type="ARBA" id="ARBA00022475"/>
    </source>
</evidence>
<dbReference type="EMBL" id="FULE01000013">
    <property type="protein sequence ID" value="SJN54453.1"/>
    <property type="molecule type" value="Genomic_DNA"/>
</dbReference>
<dbReference type="GO" id="GO:0005886">
    <property type="term" value="C:plasma membrane"/>
    <property type="evidence" value="ECO:0007669"/>
    <property type="project" value="UniProtKB-SubCell"/>
</dbReference>
<keyword evidence="3" id="KW-0813">Transport</keyword>
<organism evidence="10 11">
    <name type="scientific">Vibrio ruber (strain DSM 16370 / JCM 11486 / BCRC 17186 / CECT 7878 / LMG 23124 / VR1)</name>
    <dbReference type="NCBI Taxonomy" id="1123498"/>
    <lineage>
        <taxon>Bacteria</taxon>
        <taxon>Pseudomonadati</taxon>
        <taxon>Pseudomonadota</taxon>
        <taxon>Gammaproteobacteria</taxon>
        <taxon>Vibrionales</taxon>
        <taxon>Vibrionaceae</taxon>
        <taxon>Vibrio</taxon>
    </lineage>
</organism>
<evidence type="ECO:0000256" key="8">
    <source>
        <dbReference type="ARBA" id="ARBA00023136"/>
    </source>
</evidence>
<evidence type="ECO:0000313" key="11">
    <source>
        <dbReference type="Proteomes" id="UP000188276"/>
    </source>
</evidence>
<evidence type="ECO:0000313" key="10">
    <source>
        <dbReference type="EMBL" id="SJN54453.1"/>
    </source>
</evidence>
<name>A0A1R4LDH4_VIBR1</name>
<dbReference type="RefSeq" id="WP_038179554.1">
    <property type="nucleotide sequence ID" value="NZ_FULE01000013.1"/>
</dbReference>
<dbReference type="Proteomes" id="UP000188276">
    <property type="component" value="Unassembled WGS sequence"/>
</dbReference>
<dbReference type="Pfam" id="PF02653">
    <property type="entry name" value="BPD_transp_2"/>
    <property type="match status" value="1"/>
</dbReference>
<keyword evidence="8 9" id="KW-0472">Membrane</keyword>
<gene>
    <name evidence="10" type="primary">rbsC_2</name>
    <name evidence="10" type="ORF">VR7878_00779</name>
</gene>
<feature type="transmembrane region" description="Helical" evidence="9">
    <location>
        <begin position="94"/>
        <end position="116"/>
    </location>
</feature>
<dbReference type="STRING" id="1123498.VR7878_00779"/>
<feature type="transmembrane region" description="Helical" evidence="9">
    <location>
        <begin position="45"/>
        <end position="65"/>
    </location>
</feature>
<dbReference type="OrthoDB" id="8843934at2"/>
<feature type="transmembrane region" description="Helical" evidence="9">
    <location>
        <begin position="250"/>
        <end position="269"/>
    </location>
</feature>
<evidence type="ECO:0000256" key="6">
    <source>
        <dbReference type="ARBA" id="ARBA00022692"/>
    </source>
</evidence>
<evidence type="ECO:0000256" key="5">
    <source>
        <dbReference type="ARBA" id="ARBA00022519"/>
    </source>
</evidence>
<feature type="transmembrane region" description="Helical" evidence="9">
    <location>
        <begin position="276"/>
        <end position="295"/>
    </location>
</feature>
<dbReference type="PANTHER" id="PTHR32196:SF21">
    <property type="entry name" value="ABC TRANSPORTER PERMEASE PROTEIN YPHD-RELATED"/>
    <property type="match status" value="1"/>
</dbReference>
<feature type="transmembrane region" description="Helical" evidence="9">
    <location>
        <begin position="16"/>
        <end position="39"/>
    </location>
</feature>
<keyword evidence="11" id="KW-1185">Reference proteome</keyword>
<comment type="similarity">
    <text evidence="2">Belongs to the binding-protein-dependent transport system permease family. AraH/RbsC subfamily.</text>
</comment>
<keyword evidence="6 9" id="KW-0812">Transmembrane</keyword>
<accession>A0A1R4LDH4</accession>
<dbReference type="GO" id="GO:0022857">
    <property type="term" value="F:transmembrane transporter activity"/>
    <property type="evidence" value="ECO:0007669"/>
    <property type="project" value="InterPro"/>
</dbReference>
<keyword evidence="5" id="KW-0997">Cell inner membrane</keyword>
<evidence type="ECO:0000256" key="7">
    <source>
        <dbReference type="ARBA" id="ARBA00022989"/>
    </source>
</evidence>
<keyword evidence="4" id="KW-1003">Cell membrane</keyword>
<dbReference type="InterPro" id="IPR001851">
    <property type="entry name" value="ABC_transp_permease"/>
</dbReference>
<protein>
    <submittedName>
        <fullName evidence="10">Ribose transport system permease protein RbsC</fullName>
    </submittedName>
</protein>